<dbReference type="GeneID" id="53317065"/>
<dbReference type="Gene3D" id="2.40.50.100">
    <property type="match status" value="1"/>
</dbReference>
<dbReference type="InterPro" id="IPR058627">
    <property type="entry name" value="MdtA-like_C"/>
</dbReference>
<dbReference type="SUPFAM" id="SSF111369">
    <property type="entry name" value="HlyD-like secretion proteins"/>
    <property type="match status" value="1"/>
</dbReference>
<feature type="domain" description="Multidrug resistance protein MdtA-like C-terminal permuted SH3" evidence="7">
    <location>
        <begin position="288"/>
        <end position="347"/>
    </location>
</feature>
<keyword evidence="4" id="KW-0472">Membrane</keyword>
<feature type="domain" description="CusB-like beta-barrel" evidence="6">
    <location>
        <begin position="210"/>
        <end position="282"/>
    </location>
</feature>
<evidence type="ECO:0000256" key="3">
    <source>
        <dbReference type="ARBA" id="ARBA00022448"/>
    </source>
</evidence>
<evidence type="ECO:0000313" key="8">
    <source>
        <dbReference type="EMBL" id="AMW35096.1"/>
    </source>
</evidence>
<dbReference type="GO" id="GO:1990281">
    <property type="term" value="C:efflux pump complex"/>
    <property type="evidence" value="ECO:0007669"/>
    <property type="project" value="TreeGrafter"/>
</dbReference>
<keyword evidence="4" id="KW-0812">Transmembrane</keyword>
<dbReference type="EMBL" id="CP014525">
    <property type="protein sequence ID" value="AMW35096.1"/>
    <property type="molecule type" value="Genomic_DNA"/>
</dbReference>
<dbReference type="Pfam" id="PF25917">
    <property type="entry name" value="BSH_RND"/>
    <property type="match status" value="1"/>
</dbReference>
<dbReference type="Gene3D" id="1.10.287.470">
    <property type="entry name" value="Helix hairpin bin"/>
    <property type="match status" value="1"/>
</dbReference>
<dbReference type="InterPro" id="IPR058792">
    <property type="entry name" value="Beta-barrel_RND_2"/>
</dbReference>
<evidence type="ECO:0000259" key="6">
    <source>
        <dbReference type="Pfam" id="PF25954"/>
    </source>
</evidence>
<dbReference type="Pfam" id="PF25954">
    <property type="entry name" value="Beta-barrel_RND_2"/>
    <property type="match status" value="1"/>
</dbReference>
<dbReference type="OrthoDB" id="9806939at2"/>
<evidence type="ECO:0000256" key="2">
    <source>
        <dbReference type="ARBA" id="ARBA00009477"/>
    </source>
</evidence>
<evidence type="ECO:0000256" key="1">
    <source>
        <dbReference type="ARBA" id="ARBA00004196"/>
    </source>
</evidence>
<keyword evidence="3" id="KW-0813">Transport</keyword>
<dbReference type="NCBIfam" id="TIGR01730">
    <property type="entry name" value="RND_mfp"/>
    <property type="match status" value="1"/>
</dbReference>
<feature type="domain" description="Multidrug resistance protein MdtA-like barrel-sandwich hybrid" evidence="5">
    <location>
        <begin position="78"/>
        <end position="200"/>
    </location>
</feature>
<protein>
    <submittedName>
        <fullName evidence="8">Uncharacterized protein</fullName>
    </submittedName>
</protein>
<dbReference type="AlphaFoldDB" id="A0A143DEK7"/>
<comment type="similarity">
    <text evidence="2">Belongs to the membrane fusion protein (MFP) (TC 8.A.1) family.</text>
</comment>
<dbReference type="Gene3D" id="2.40.420.20">
    <property type="match status" value="1"/>
</dbReference>
<accession>A0A143DEK7</accession>
<evidence type="ECO:0000259" key="7">
    <source>
        <dbReference type="Pfam" id="PF25967"/>
    </source>
</evidence>
<dbReference type="KEGG" id="hjo:AY555_07830"/>
<dbReference type="PANTHER" id="PTHR30469">
    <property type="entry name" value="MULTIDRUG RESISTANCE PROTEIN MDTA"/>
    <property type="match status" value="1"/>
</dbReference>
<comment type="subcellular location">
    <subcellularLocation>
        <location evidence="1">Cell envelope</location>
    </subcellularLocation>
</comment>
<feature type="transmembrane region" description="Helical" evidence="4">
    <location>
        <begin position="14"/>
        <end position="33"/>
    </location>
</feature>
<dbReference type="GO" id="GO:0015562">
    <property type="term" value="F:efflux transmembrane transporter activity"/>
    <property type="evidence" value="ECO:0007669"/>
    <property type="project" value="TreeGrafter"/>
</dbReference>
<gene>
    <name evidence="8" type="ORF">AY555_07830</name>
</gene>
<sequence>MNLFKLESVARKPVLITIGVGLVLALVIGLGLFREVAIARFLANLPEPEHAVAVIVAAEDHWEQTIPAIGTLEAEQGVLVSSAVGGLVKAIRVSSGASVKADDTLVELDADVERANLRSAEAKVTLQRLTVQRLRSLRKVDAASQANLDEAEANLNSVTANAESLRATIERKVIRAPFDGDLGLVRPDLGQYVQPGDALVNLQNLSAMRLNAGVEQDILPLLKIGQAVHASVVAYPGQVFEGILSAMEPSVDGSGLVRIQASFSNIDRKLRPGMFARIEISRGQSEAVVTLPVTAVTYSLYGETVYKVEDDGSGVLRSVPTVVRIGERRDGRVRILEGIKAGDRVVAVGGFKLSRGARIKIVDDGRLSSPPVLGLD</sequence>
<reference evidence="8 9" key="1">
    <citation type="submission" date="2016-02" db="EMBL/GenBank/DDBJ databases">
        <title>Complete Genome of H5569, the type strain of the newly described species Haematospirillium jordaniae.</title>
        <authorList>
            <person name="Nicholson A.C."/>
            <person name="Humrighouse B.W."/>
            <person name="Loparov V."/>
            <person name="McQuiston J.R."/>
        </authorList>
    </citation>
    <scope>NUCLEOTIDE SEQUENCE [LARGE SCALE GENOMIC DNA]</scope>
    <source>
        <strain evidence="8 9">H5569</strain>
    </source>
</reference>
<dbReference type="FunFam" id="2.40.30.170:FF:000010">
    <property type="entry name" value="Efflux RND transporter periplasmic adaptor subunit"/>
    <property type="match status" value="1"/>
</dbReference>
<dbReference type="InterPro" id="IPR058625">
    <property type="entry name" value="MdtA-like_BSH"/>
</dbReference>
<keyword evidence="4" id="KW-1133">Transmembrane helix</keyword>
<evidence type="ECO:0000256" key="4">
    <source>
        <dbReference type="SAM" id="Phobius"/>
    </source>
</evidence>
<proteinExistence type="inferred from homology"/>
<dbReference type="RefSeq" id="WP_066135371.1">
    <property type="nucleotide sequence ID" value="NZ_CP014525.1"/>
</dbReference>
<dbReference type="InterPro" id="IPR006143">
    <property type="entry name" value="RND_pump_MFP"/>
</dbReference>
<evidence type="ECO:0000259" key="5">
    <source>
        <dbReference type="Pfam" id="PF25917"/>
    </source>
</evidence>
<evidence type="ECO:0000313" key="9">
    <source>
        <dbReference type="Proteomes" id="UP000076066"/>
    </source>
</evidence>
<keyword evidence="9" id="KW-1185">Reference proteome</keyword>
<name>A0A143DEK7_9PROT</name>
<organism evidence="8 9">
    <name type="scientific">Haematospirillum jordaniae</name>
    <dbReference type="NCBI Taxonomy" id="1549855"/>
    <lineage>
        <taxon>Bacteria</taxon>
        <taxon>Pseudomonadati</taxon>
        <taxon>Pseudomonadota</taxon>
        <taxon>Alphaproteobacteria</taxon>
        <taxon>Rhodospirillales</taxon>
        <taxon>Novispirillaceae</taxon>
        <taxon>Haematospirillum</taxon>
    </lineage>
</organism>
<dbReference type="Proteomes" id="UP000076066">
    <property type="component" value="Chromosome"/>
</dbReference>
<dbReference type="STRING" id="1549855.AY555_07830"/>
<dbReference type="Gene3D" id="2.40.30.170">
    <property type="match status" value="1"/>
</dbReference>
<dbReference type="PANTHER" id="PTHR30469:SF11">
    <property type="entry name" value="BLL4320 PROTEIN"/>
    <property type="match status" value="1"/>
</dbReference>
<dbReference type="Pfam" id="PF25967">
    <property type="entry name" value="RND-MFP_C"/>
    <property type="match status" value="1"/>
</dbReference>